<evidence type="ECO:0000313" key="6">
    <source>
        <dbReference type="EMBL" id="ENZ80947.1"/>
    </source>
</evidence>
<dbReference type="AlphaFoldDB" id="R0EIC6"/>
<feature type="signal peptide" evidence="4">
    <location>
        <begin position="1"/>
        <end position="27"/>
    </location>
</feature>
<accession>R0EIC6</accession>
<evidence type="ECO:0000256" key="1">
    <source>
        <dbReference type="ARBA" id="ARBA00022801"/>
    </source>
</evidence>
<dbReference type="PATRIC" id="fig|1292034.3.peg.3197"/>
<name>R0EIC6_CAUVI</name>
<evidence type="ECO:0000259" key="5">
    <source>
        <dbReference type="Pfam" id="PF02129"/>
    </source>
</evidence>
<dbReference type="RefSeq" id="WP_004622064.1">
    <property type="nucleotide sequence ID" value="NZ_APMP01000024.1"/>
</dbReference>
<keyword evidence="1 6" id="KW-0378">Hydrolase</keyword>
<dbReference type="Pfam" id="PF02129">
    <property type="entry name" value="Peptidase_S15"/>
    <property type="match status" value="1"/>
</dbReference>
<dbReference type="Proteomes" id="UP000013063">
    <property type="component" value="Unassembled WGS sequence"/>
</dbReference>
<organism evidence="6 7">
    <name type="scientific">Caulobacter vibrioides OR37</name>
    <dbReference type="NCBI Taxonomy" id="1292034"/>
    <lineage>
        <taxon>Bacteria</taxon>
        <taxon>Pseudomonadati</taxon>
        <taxon>Pseudomonadota</taxon>
        <taxon>Alphaproteobacteria</taxon>
        <taxon>Caulobacterales</taxon>
        <taxon>Caulobacteraceae</taxon>
        <taxon>Caulobacter</taxon>
    </lineage>
</organism>
<dbReference type="PIRSF" id="PIRSF031982">
    <property type="entry name" value="UCP031982_abhydr"/>
    <property type="match status" value="1"/>
</dbReference>
<dbReference type="OrthoDB" id="9814760at2"/>
<evidence type="ECO:0000313" key="7">
    <source>
        <dbReference type="Proteomes" id="UP000013063"/>
    </source>
</evidence>
<dbReference type="PANTHER" id="PTHR10272">
    <property type="entry name" value="PLATELET-ACTIVATING FACTOR ACETYLHYDROLASE"/>
    <property type="match status" value="1"/>
</dbReference>
<dbReference type="InterPro" id="IPR029058">
    <property type="entry name" value="AB_hydrolase_fold"/>
</dbReference>
<dbReference type="PANTHER" id="PTHR10272:SF0">
    <property type="entry name" value="PLATELET-ACTIVATING FACTOR ACETYLHYDROLASE"/>
    <property type="match status" value="1"/>
</dbReference>
<dbReference type="GO" id="GO:0016042">
    <property type="term" value="P:lipid catabolic process"/>
    <property type="evidence" value="ECO:0007669"/>
    <property type="project" value="UniProtKB-KW"/>
</dbReference>
<evidence type="ECO:0000256" key="4">
    <source>
        <dbReference type="SAM" id="SignalP"/>
    </source>
</evidence>
<dbReference type="SUPFAM" id="SSF53474">
    <property type="entry name" value="alpha/beta-Hydrolases"/>
    <property type="match status" value="1"/>
</dbReference>
<keyword evidence="2" id="KW-0442">Lipid degradation</keyword>
<sequence length="334" mass="35343" precursor="true">MSLQALLAVVVSTAAASTMFLASPARASNAGFMLLREPRPDGPPVEVGVWYPTDAAPARMVLGSWSQTVAAGAPAVGEHLPLIVMSHGNGGFFGGHADTAQALAEHGFIVAALTHPGDNYKDQSRATAMADRPAALSALIGWMLDASPLKARIDPDKVGAFGFSSGGFTVLAAAGGEPRLERMRAHCKAHPDNYDCKLTADHAPPTNIFDAAWVHDPRIKAVVSAAPALGFAFGKDGLKGITAPLQLWKAADDQILPGDEYAEAVHRDLSRPHEYHVVPGAGHFDFLTPCDTTPPGATQPICQSAPGFDRRAFHQDFNAQVTRFFTEQLAAPKR</sequence>
<proteinExistence type="predicted"/>
<comment type="caution">
    <text evidence="6">The sequence shown here is derived from an EMBL/GenBank/DDBJ whole genome shotgun (WGS) entry which is preliminary data.</text>
</comment>
<feature type="chain" id="PRO_5004349143" evidence="4">
    <location>
        <begin position="28"/>
        <end position="334"/>
    </location>
</feature>
<dbReference type="EMBL" id="APMP01000024">
    <property type="protein sequence ID" value="ENZ80947.1"/>
    <property type="molecule type" value="Genomic_DNA"/>
</dbReference>
<feature type="domain" description="Xaa-Pro dipeptidyl-peptidase-like" evidence="5">
    <location>
        <begin position="74"/>
        <end position="187"/>
    </location>
</feature>
<dbReference type="eggNOG" id="COG4188">
    <property type="taxonomic scope" value="Bacteria"/>
</dbReference>
<evidence type="ECO:0000256" key="3">
    <source>
        <dbReference type="ARBA" id="ARBA00023098"/>
    </source>
</evidence>
<reference evidence="6 7" key="1">
    <citation type="journal article" date="2013" name="Genome Announc.">
        <title>Draft Genome Sequence for Caulobacter sp. Strain OR37, a Bacterium Tolerant to Heavy Metals.</title>
        <authorList>
            <person name="Utturkar S.M."/>
            <person name="Bollmann A."/>
            <person name="Brzoska R.M."/>
            <person name="Klingeman D.M."/>
            <person name="Epstein S.E."/>
            <person name="Palumbo A.V."/>
            <person name="Brown S.D."/>
        </authorList>
    </citation>
    <scope>NUCLEOTIDE SEQUENCE [LARGE SCALE GENOMIC DNA]</scope>
    <source>
        <strain evidence="6 7">OR37</strain>
    </source>
</reference>
<evidence type="ECO:0000256" key="2">
    <source>
        <dbReference type="ARBA" id="ARBA00022963"/>
    </source>
</evidence>
<keyword evidence="7" id="KW-1185">Reference proteome</keyword>
<dbReference type="InterPro" id="IPR016986">
    <property type="entry name" value="UCP031982_abhydr"/>
</dbReference>
<dbReference type="InterPro" id="IPR000383">
    <property type="entry name" value="Xaa-Pro-like_dom"/>
</dbReference>
<dbReference type="Gene3D" id="3.40.50.1820">
    <property type="entry name" value="alpha/beta hydrolase"/>
    <property type="match status" value="1"/>
</dbReference>
<protein>
    <submittedName>
        <fullName evidence="6">Putative dienelactone hydrolase</fullName>
    </submittedName>
</protein>
<dbReference type="STRING" id="1292034.OR37_03222"/>
<keyword evidence="3" id="KW-0443">Lipid metabolism</keyword>
<keyword evidence="4" id="KW-0732">Signal</keyword>
<dbReference type="GO" id="GO:0003847">
    <property type="term" value="F:1-alkyl-2-acetylglycerophosphocholine esterase activity"/>
    <property type="evidence" value="ECO:0007669"/>
    <property type="project" value="TreeGrafter"/>
</dbReference>
<gene>
    <name evidence="6" type="ORF">OR37_03222</name>
</gene>